<proteinExistence type="predicted"/>
<name>A0A0A9U1W6_ARUDO</name>
<accession>A0A0A9U1W6</accession>
<organism evidence="1">
    <name type="scientific">Arundo donax</name>
    <name type="common">Giant reed</name>
    <name type="synonym">Donax arundinaceus</name>
    <dbReference type="NCBI Taxonomy" id="35708"/>
    <lineage>
        <taxon>Eukaryota</taxon>
        <taxon>Viridiplantae</taxon>
        <taxon>Streptophyta</taxon>
        <taxon>Embryophyta</taxon>
        <taxon>Tracheophyta</taxon>
        <taxon>Spermatophyta</taxon>
        <taxon>Magnoliopsida</taxon>
        <taxon>Liliopsida</taxon>
        <taxon>Poales</taxon>
        <taxon>Poaceae</taxon>
        <taxon>PACMAD clade</taxon>
        <taxon>Arundinoideae</taxon>
        <taxon>Arundineae</taxon>
        <taxon>Arundo</taxon>
    </lineage>
</organism>
<dbReference type="AlphaFoldDB" id="A0A0A9U1W6"/>
<evidence type="ECO:0000313" key="1">
    <source>
        <dbReference type="EMBL" id="JAD17323.1"/>
    </source>
</evidence>
<sequence>MLNCFHRAARSIMWRRGNVAVMKQGPCRKSGAVNQPKKFAPLLVNIGMRFQPLTPPFLT</sequence>
<protein>
    <submittedName>
        <fullName evidence="1">Uncharacterized protein</fullName>
    </submittedName>
</protein>
<reference evidence="1" key="1">
    <citation type="submission" date="2014-09" db="EMBL/GenBank/DDBJ databases">
        <authorList>
            <person name="Magalhaes I.L.F."/>
            <person name="Oliveira U."/>
            <person name="Santos F.R."/>
            <person name="Vidigal T.H.D.A."/>
            <person name="Brescovit A.D."/>
            <person name="Santos A.J."/>
        </authorList>
    </citation>
    <scope>NUCLEOTIDE SEQUENCE</scope>
    <source>
        <tissue evidence="1">Shoot tissue taken approximately 20 cm above the soil surface</tissue>
    </source>
</reference>
<reference evidence="1" key="2">
    <citation type="journal article" date="2015" name="Data Brief">
        <title>Shoot transcriptome of the giant reed, Arundo donax.</title>
        <authorList>
            <person name="Barrero R.A."/>
            <person name="Guerrero F.D."/>
            <person name="Moolhuijzen P."/>
            <person name="Goolsby J.A."/>
            <person name="Tidwell J."/>
            <person name="Bellgard S.E."/>
            <person name="Bellgard M.I."/>
        </authorList>
    </citation>
    <scope>NUCLEOTIDE SEQUENCE</scope>
    <source>
        <tissue evidence="1">Shoot tissue taken approximately 20 cm above the soil surface</tissue>
    </source>
</reference>
<dbReference type="EMBL" id="GBRH01280572">
    <property type="protein sequence ID" value="JAD17323.1"/>
    <property type="molecule type" value="Transcribed_RNA"/>
</dbReference>